<accession>A0A2U3NLD2</accession>
<dbReference type="AlphaFoldDB" id="A0A2U3NLD2"/>
<dbReference type="EMBL" id="FUFA01000001">
    <property type="protein sequence ID" value="SPM32233.1"/>
    <property type="molecule type" value="Genomic_DNA"/>
</dbReference>
<reference evidence="1 2" key="1">
    <citation type="submission" date="2017-01" db="EMBL/GenBank/DDBJ databases">
        <authorList>
            <consortium name="Urmite Genomes"/>
        </authorList>
    </citation>
    <scope>NUCLEOTIDE SEQUENCE [LARGE SCALE GENOMIC DNA]</scope>
    <source>
        <strain evidence="1 2">AB57</strain>
    </source>
</reference>
<gene>
    <name evidence="1" type="ORF">MRAB57_30</name>
</gene>
<name>A0A2U3NLD2_9MYCO</name>
<evidence type="ECO:0000313" key="2">
    <source>
        <dbReference type="Proteomes" id="UP000240988"/>
    </source>
</evidence>
<keyword evidence="2" id="KW-1185">Reference proteome</keyword>
<evidence type="ECO:0000313" key="1">
    <source>
        <dbReference type="EMBL" id="SPM32233.1"/>
    </source>
</evidence>
<protein>
    <submittedName>
        <fullName evidence="1">Uncharacterized protein</fullName>
    </submittedName>
</protein>
<dbReference type="STRING" id="1841860.GCA_900157375_00029"/>
<organism evidence="1 2">
    <name type="scientific">Mycobacterium rhizamassiliense</name>
    <dbReference type="NCBI Taxonomy" id="1841860"/>
    <lineage>
        <taxon>Bacteria</taxon>
        <taxon>Bacillati</taxon>
        <taxon>Actinomycetota</taxon>
        <taxon>Actinomycetes</taxon>
        <taxon>Mycobacteriales</taxon>
        <taxon>Mycobacteriaceae</taxon>
        <taxon>Mycobacterium</taxon>
    </lineage>
</organism>
<dbReference type="Proteomes" id="UP000240988">
    <property type="component" value="Unassembled WGS sequence"/>
</dbReference>
<sequence length="70" mass="7529">MLSRLPSPNPKLTAALHAAIKDFVFAAHLCLTAVAGSPGDYDGEFLSLMARANKQMRTAQDIIDQTLTNV</sequence>
<proteinExistence type="predicted"/>